<dbReference type="EMBL" id="CP001687">
    <property type="protein sequence ID" value="ACV10862.1"/>
    <property type="molecule type" value="Genomic_DNA"/>
</dbReference>
<dbReference type="GeneID" id="8382945"/>
<feature type="transmembrane region" description="Helical" evidence="2">
    <location>
        <begin position="43"/>
        <end position="62"/>
    </location>
</feature>
<evidence type="ECO:0000256" key="1">
    <source>
        <dbReference type="SAM" id="MobiDB-lite"/>
    </source>
</evidence>
<sequence length="77" mass="7938">MDEFTFMELHFEDGSIPAGSEYEGGSNRGELNGTDENDESGGAGLGIPLLGLAVLAIGIALARKLLAGDGEDIEIEA</sequence>
<dbReference type="KEGG" id="hut:Huta_0676"/>
<reference evidence="3 4" key="1">
    <citation type="journal article" date="2009" name="Stand. Genomic Sci.">
        <title>Complete genome sequence of Halorhabdus utahensis type strain (AX-2).</title>
        <authorList>
            <person name="Anderson I."/>
            <person name="Tindall B.J."/>
            <person name="Pomrenke H."/>
            <person name="Goker M."/>
            <person name="Lapidus A."/>
            <person name="Nolan M."/>
            <person name="Copeland A."/>
            <person name="Glavina Del Rio T."/>
            <person name="Chen F."/>
            <person name="Tice H."/>
            <person name="Cheng J.F."/>
            <person name="Lucas S."/>
            <person name="Chertkov O."/>
            <person name="Bruce D."/>
            <person name="Brettin T."/>
            <person name="Detter J.C."/>
            <person name="Han C."/>
            <person name="Goodwin L."/>
            <person name="Land M."/>
            <person name="Hauser L."/>
            <person name="Chang Y.J."/>
            <person name="Jeffries C.D."/>
            <person name="Pitluck S."/>
            <person name="Pati A."/>
            <person name="Mavromatis K."/>
            <person name="Ivanova N."/>
            <person name="Ovchinnikova G."/>
            <person name="Chen A."/>
            <person name="Palaniappan K."/>
            <person name="Chain P."/>
            <person name="Rohde M."/>
            <person name="Bristow J."/>
            <person name="Eisen J.A."/>
            <person name="Markowitz V."/>
            <person name="Hugenholtz P."/>
            <person name="Kyrpides N.C."/>
            <person name="Klenk H.P."/>
        </authorList>
    </citation>
    <scope>NUCLEOTIDE SEQUENCE [LARGE SCALE GENOMIC DNA]</scope>
    <source>
        <strain evidence="4">DSM 12940 / JCM 11049 / AX-2</strain>
    </source>
</reference>
<keyword evidence="2" id="KW-1133">Transmembrane helix</keyword>
<dbReference type="HOGENOM" id="CLU_2629634_0_0_2"/>
<keyword evidence="4" id="KW-1185">Reference proteome</keyword>
<name>C7NTE0_HALUD</name>
<dbReference type="Proteomes" id="UP000002071">
    <property type="component" value="Chromosome"/>
</dbReference>
<dbReference type="STRING" id="519442.Huta_0676"/>
<protein>
    <submittedName>
        <fullName evidence="3">Uncharacterized protein</fullName>
    </submittedName>
</protein>
<dbReference type="GeneID" id="79194281"/>
<gene>
    <name evidence="3" type="ordered locus">Huta_0676</name>
</gene>
<evidence type="ECO:0000256" key="2">
    <source>
        <dbReference type="SAM" id="Phobius"/>
    </source>
</evidence>
<dbReference type="AlphaFoldDB" id="C7NTE0"/>
<proteinExistence type="predicted"/>
<organism evidence="3 4">
    <name type="scientific">Halorhabdus utahensis (strain DSM 12940 / JCM 11049 / AX-2)</name>
    <dbReference type="NCBI Taxonomy" id="519442"/>
    <lineage>
        <taxon>Archaea</taxon>
        <taxon>Methanobacteriati</taxon>
        <taxon>Methanobacteriota</taxon>
        <taxon>Stenosarchaea group</taxon>
        <taxon>Halobacteria</taxon>
        <taxon>Halobacteriales</taxon>
        <taxon>Haloarculaceae</taxon>
        <taxon>Halorhabdus</taxon>
    </lineage>
</organism>
<keyword evidence="2" id="KW-0812">Transmembrane</keyword>
<evidence type="ECO:0000313" key="3">
    <source>
        <dbReference type="EMBL" id="ACV10862.1"/>
    </source>
</evidence>
<dbReference type="eggNOG" id="arCOG09048">
    <property type="taxonomic scope" value="Archaea"/>
</dbReference>
<dbReference type="RefSeq" id="WP_015788442.1">
    <property type="nucleotide sequence ID" value="NC_013158.1"/>
</dbReference>
<feature type="region of interest" description="Disordered" evidence="1">
    <location>
        <begin position="15"/>
        <end position="40"/>
    </location>
</feature>
<keyword evidence="2" id="KW-0472">Membrane</keyword>
<accession>C7NTE0</accession>
<evidence type="ECO:0000313" key="4">
    <source>
        <dbReference type="Proteomes" id="UP000002071"/>
    </source>
</evidence>